<name>A0ABQ1JVQ4_9GAMM</name>
<dbReference type="PANTHER" id="PTHR30118:SF15">
    <property type="entry name" value="TRANSCRIPTIONAL REGULATORY PROTEIN"/>
    <property type="match status" value="1"/>
</dbReference>
<evidence type="ECO:0000256" key="3">
    <source>
        <dbReference type="ARBA" id="ARBA00023125"/>
    </source>
</evidence>
<sequence length="301" mass="34343">MIRLQDIDLNLLIVFQLMYRERKTGVVAEQLGLSQPAVSNALARLRKVLNDELFERTARGMKPTPYADNIAESIGYALSTLQDGLNYEERFDPATSDRSFCISMTDLGEMYLLPRLMSYLATHAPDISITTVRDTGRSLKEDMEAGSVDLAVGLLPQLEAGFYQRRLFEQQYVCLMRRDHPLAEGELTLERFSQAQHIIIEAQGTGHGRVEKQLKRSGIDRIVRLHLPHFMSAPYIVAETDLIATVTEKLALQTAEKLNLIAHPHPVDIPPAQINLFWHRRFHQDTGNIWLRNLLFEMFSE</sequence>
<dbReference type="InterPro" id="IPR036388">
    <property type="entry name" value="WH-like_DNA-bd_sf"/>
</dbReference>
<dbReference type="SUPFAM" id="SSF46785">
    <property type="entry name" value="Winged helix' DNA-binding domain"/>
    <property type="match status" value="1"/>
</dbReference>
<evidence type="ECO:0000259" key="5">
    <source>
        <dbReference type="PROSITE" id="PS50931"/>
    </source>
</evidence>
<dbReference type="Pfam" id="PF03466">
    <property type="entry name" value="LysR_substrate"/>
    <property type="match status" value="1"/>
</dbReference>
<dbReference type="RefSeq" id="WP_229680445.1">
    <property type="nucleotide sequence ID" value="NZ_BMIJ01000001.1"/>
</dbReference>
<organism evidence="6 7">
    <name type="scientific">Marinobacterium zhoushanense</name>
    <dbReference type="NCBI Taxonomy" id="1679163"/>
    <lineage>
        <taxon>Bacteria</taxon>
        <taxon>Pseudomonadati</taxon>
        <taxon>Pseudomonadota</taxon>
        <taxon>Gammaproteobacteria</taxon>
        <taxon>Oceanospirillales</taxon>
        <taxon>Oceanospirillaceae</taxon>
        <taxon>Marinobacterium</taxon>
    </lineage>
</organism>
<dbReference type="InterPro" id="IPR000847">
    <property type="entry name" value="LysR_HTH_N"/>
</dbReference>
<evidence type="ECO:0000256" key="1">
    <source>
        <dbReference type="ARBA" id="ARBA00009437"/>
    </source>
</evidence>
<dbReference type="Gene3D" id="3.40.190.10">
    <property type="entry name" value="Periplasmic binding protein-like II"/>
    <property type="match status" value="2"/>
</dbReference>
<reference evidence="7" key="1">
    <citation type="journal article" date="2019" name="Int. J. Syst. Evol. Microbiol.">
        <title>The Global Catalogue of Microorganisms (GCM) 10K type strain sequencing project: providing services to taxonomists for standard genome sequencing and annotation.</title>
        <authorList>
            <consortium name="The Broad Institute Genomics Platform"/>
            <consortium name="The Broad Institute Genome Sequencing Center for Infectious Disease"/>
            <person name="Wu L."/>
            <person name="Ma J."/>
        </authorList>
    </citation>
    <scope>NUCLEOTIDE SEQUENCE [LARGE SCALE GENOMIC DNA]</scope>
    <source>
        <strain evidence="7">CGMCC 1.15341</strain>
    </source>
</reference>
<dbReference type="InterPro" id="IPR036390">
    <property type="entry name" value="WH_DNA-bd_sf"/>
</dbReference>
<proteinExistence type="inferred from homology"/>
<keyword evidence="4" id="KW-0804">Transcription</keyword>
<keyword evidence="3" id="KW-0238">DNA-binding</keyword>
<dbReference type="InterPro" id="IPR050389">
    <property type="entry name" value="LysR-type_TF"/>
</dbReference>
<dbReference type="CDD" id="cd08459">
    <property type="entry name" value="PBP2_DntR_NahR_LinR_like"/>
    <property type="match status" value="1"/>
</dbReference>
<keyword evidence="7" id="KW-1185">Reference proteome</keyword>
<feature type="domain" description="HTH lysR-type" evidence="5">
    <location>
        <begin position="7"/>
        <end position="64"/>
    </location>
</feature>
<dbReference type="SUPFAM" id="SSF53850">
    <property type="entry name" value="Periplasmic binding protein-like II"/>
    <property type="match status" value="1"/>
</dbReference>
<evidence type="ECO:0000313" key="6">
    <source>
        <dbReference type="EMBL" id="GGB79574.1"/>
    </source>
</evidence>
<dbReference type="EMBL" id="BMIJ01000001">
    <property type="protein sequence ID" value="GGB79574.1"/>
    <property type="molecule type" value="Genomic_DNA"/>
</dbReference>
<dbReference type="Pfam" id="PF00126">
    <property type="entry name" value="HTH_1"/>
    <property type="match status" value="1"/>
</dbReference>
<accession>A0ABQ1JVQ4</accession>
<evidence type="ECO:0000313" key="7">
    <source>
        <dbReference type="Proteomes" id="UP000629025"/>
    </source>
</evidence>
<dbReference type="PROSITE" id="PS50931">
    <property type="entry name" value="HTH_LYSR"/>
    <property type="match status" value="1"/>
</dbReference>
<comment type="caution">
    <text evidence="6">The sequence shown here is derived from an EMBL/GenBank/DDBJ whole genome shotgun (WGS) entry which is preliminary data.</text>
</comment>
<keyword evidence="2" id="KW-0805">Transcription regulation</keyword>
<evidence type="ECO:0000256" key="2">
    <source>
        <dbReference type="ARBA" id="ARBA00023015"/>
    </source>
</evidence>
<dbReference type="Gene3D" id="1.10.10.10">
    <property type="entry name" value="Winged helix-like DNA-binding domain superfamily/Winged helix DNA-binding domain"/>
    <property type="match status" value="1"/>
</dbReference>
<dbReference type="Proteomes" id="UP000629025">
    <property type="component" value="Unassembled WGS sequence"/>
</dbReference>
<dbReference type="InterPro" id="IPR005119">
    <property type="entry name" value="LysR_subst-bd"/>
</dbReference>
<protein>
    <submittedName>
        <fullName evidence="6">LysR family transcriptional regulator</fullName>
    </submittedName>
</protein>
<evidence type="ECO:0000256" key="4">
    <source>
        <dbReference type="ARBA" id="ARBA00023163"/>
    </source>
</evidence>
<dbReference type="PANTHER" id="PTHR30118">
    <property type="entry name" value="HTH-TYPE TRANSCRIPTIONAL REGULATOR LEUO-RELATED"/>
    <property type="match status" value="1"/>
</dbReference>
<dbReference type="PRINTS" id="PR00039">
    <property type="entry name" value="HTHLYSR"/>
</dbReference>
<comment type="similarity">
    <text evidence="1">Belongs to the LysR transcriptional regulatory family.</text>
</comment>
<gene>
    <name evidence="6" type="ORF">GCM10011352_01530</name>
</gene>